<keyword evidence="2" id="KW-1133">Transmembrane helix</keyword>
<keyword evidence="2" id="KW-0472">Membrane</keyword>
<evidence type="ECO:0000313" key="3">
    <source>
        <dbReference type="EMBL" id="HJF64916.1"/>
    </source>
</evidence>
<feature type="compositionally biased region" description="Polar residues" evidence="1">
    <location>
        <begin position="13"/>
        <end position="23"/>
    </location>
</feature>
<feature type="non-terminal residue" evidence="3">
    <location>
        <position position="77"/>
    </location>
</feature>
<reference evidence="3" key="2">
    <citation type="submission" date="2021-09" db="EMBL/GenBank/DDBJ databases">
        <authorList>
            <person name="Gilroy R."/>
        </authorList>
    </citation>
    <scope>NUCLEOTIDE SEQUENCE</scope>
    <source>
        <strain evidence="3">ChiGjej6B6-11269</strain>
    </source>
</reference>
<evidence type="ECO:0000313" key="4">
    <source>
        <dbReference type="Proteomes" id="UP000786989"/>
    </source>
</evidence>
<name>A0A9D2UVW5_9ACTN</name>
<evidence type="ECO:0000256" key="1">
    <source>
        <dbReference type="SAM" id="MobiDB-lite"/>
    </source>
</evidence>
<reference evidence="3" key="1">
    <citation type="journal article" date="2021" name="PeerJ">
        <title>Extensive microbial diversity within the chicken gut microbiome revealed by metagenomics and culture.</title>
        <authorList>
            <person name="Gilroy R."/>
            <person name="Ravi A."/>
            <person name="Getino M."/>
            <person name="Pursley I."/>
            <person name="Horton D.L."/>
            <person name="Alikhan N.F."/>
            <person name="Baker D."/>
            <person name="Gharbi K."/>
            <person name="Hall N."/>
            <person name="Watson M."/>
            <person name="Adriaenssens E.M."/>
            <person name="Foster-Nyarko E."/>
            <person name="Jarju S."/>
            <person name="Secka A."/>
            <person name="Antonio M."/>
            <person name="Oren A."/>
            <person name="Chaudhuri R.R."/>
            <person name="La Ragione R."/>
            <person name="Hildebrand F."/>
            <person name="Pallen M.J."/>
        </authorList>
    </citation>
    <scope>NUCLEOTIDE SEQUENCE</scope>
    <source>
        <strain evidence="3">ChiGjej6B6-11269</strain>
    </source>
</reference>
<organism evidence="3 4">
    <name type="scientific">Slackia equolifaciens</name>
    <dbReference type="NCBI Taxonomy" id="498718"/>
    <lineage>
        <taxon>Bacteria</taxon>
        <taxon>Bacillati</taxon>
        <taxon>Actinomycetota</taxon>
        <taxon>Coriobacteriia</taxon>
        <taxon>Eggerthellales</taxon>
        <taxon>Eggerthellaceae</taxon>
        <taxon>Slackia</taxon>
    </lineage>
</organism>
<feature type="region of interest" description="Disordered" evidence="1">
    <location>
        <begin position="1"/>
        <end position="30"/>
    </location>
</feature>
<feature type="transmembrane region" description="Helical" evidence="2">
    <location>
        <begin position="36"/>
        <end position="63"/>
    </location>
</feature>
<protein>
    <submittedName>
        <fullName evidence="3">Rod shape-determining protein RodA</fullName>
    </submittedName>
</protein>
<comment type="caution">
    <text evidence="3">The sequence shown here is derived from an EMBL/GenBank/DDBJ whole genome shotgun (WGS) entry which is preliminary data.</text>
</comment>
<dbReference type="AlphaFoldDB" id="A0A9D2UVW5"/>
<proteinExistence type="predicted"/>
<accession>A0A9D2UVW5</accession>
<feature type="compositionally biased region" description="Basic and acidic residues" evidence="1">
    <location>
        <begin position="1"/>
        <end position="11"/>
    </location>
</feature>
<gene>
    <name evidence="3" type="ORF">K8U77_02205</name>
</gene>
<sequence>MAGYNEIDRVRTPQGSYVGSTMPGSDGKPASARRGILSAIPVPLVLVTLVLLAYGLVTVWSAIQGDPDYSLSRQLMG</sequence>
<keyword evidence="2" id="KW-0812">Transmembrane</keyword>
<dbReference type="Proteomes" id="UP000786989">
    <property type="component" value="Unassembled WGS sequence"/>
</dbReference>
<evidence type="ECO:0000256" key="2">
    <source>
        <dbReference type="SAM" id="Phobius"/>
    </source>
</evidence>
<dbReference type="EMBL" id="DYWI01000035">
    <property type="protein sequence ID" value="HJF64916.1"/>
    <property type="molecule type" value="Genomic_DNA"/>
</dbReference>